<dbReference type="EMBL" id="REFW01000005">
    <property type="protein sequence ID" value="RMB57855.1"/>
    <property type="molecule type" value="Genomic_DNA"/>
</dbReference>
<keyword evidence="4" id="KW-1185">Reference proteome</keyword>
<evidence type="ECO:0000259" key="2">
    <source>
        <dbReference type="PROSITE" id="PS51898"/>
    </source>
</evidence>
<dbReference type="InterPro" id="IPR011010">
    <property type="entry name" value="DNA_brk_join_enz"/>
</dbReference>
<dbReference type="InterPro" id="IPR002104">
    <property type="entry name" value="Integrase_catalytic"/>
</dbReference>
<name>A0A3M0FZC3_9ACTN</name>
<comment type="caution">
    <text evidence="3">The sequence shown here is derived from an EMBL/GenBank/DDBJ whole genome shotgun (WGS) entry which is preliminary data.</text>
</comment>
<dbReference type="Pfam" id="PF00589">
    <property type="entry name" value="Phage_integrase"/>
    <property type="match status" value="1"/>
</dbReference>
<dbReference type="CDD" id="cd01189">
    <property type="entry name" value="INT_ICEBs1_C_like"/>
    <property type="match status" value="1"/>
</dbReference>
<dbReference type="PROSITE" id="PS51898">
    <property type="entry name" value="TYR_RECOMBINASE"/>
    <property type="match status" value="1"/>
</dbReference>
<protein>
    <submittedName>
        <fullName evidence="3">Site-specific integrase</fullName>
    </submittedName>
</protein>
<evidence type="ECO:0000313" key="3">
    <source>
        <dbReference type="EMBL" id="RMB57855.1"/>
    </source>
</evidence>
<dbReference type="GO" id="GO:0003677">
    <property type="term" value="F:DNA binding"/>
    <property type="evidence" value="ECO:0007669"/>
    <property type="project" value="InterPro"/>
</dbReference>
<evidence type="ECO:0000313" key="4">
    <source>
        <dbReference type="Proteomes" id="UP000275256"/>
    </source>
</evidence>
<dbReference type="Proteomes" id="UP000275256">
    <property type="component" value="Unassembled WGS sequence"/>
</dbReference>
<accession>A0A3M0FZC3</accession>
<proteinExistence type="predicted"/>
<sequence length="263" mass="29363">MSALNTAVRRGLRPTNPAALVELPRTERHEMTIWTTTQAQTLLHRTREHRWHLVYRLLLICGLRRGETLGIQWHDLDLEAKTVHIRRQLTLVAGQTAVGSPKSAKGVRTVHLDDDTAAVLDTHQRAVGDISPGAFVFQDEAGIPLDPAAVSRQFTILVKELGLPPMWLHDLRHTSASLGLEAGEPITQVSRRLGHSTIAITGDIYTHVSSQAAQEAVDTLAGRIGSHLRSPNRSNTYCHHPRGVRRRPERTLLWLPFISRLFC</sequence>
<dbReference type="InterPro" id="IPR013762">
    <property type="entry name" value="Integrase-like_cat_sf"/>
</dbReference>
<gene>
    <name evidence="3" type="ORF">EAX62_15490</name>
</gene>
<dbReference type="Gene3D" id="1.10.443.10">
    <property type="entry name" value="Intergrase catalytic core"/>
    <property type="match status" value="1"/>
</dbReference>
<reference evidence="3 4" key="1">
    <citation type="submission" date="2018-10" db="EMBL/GenBank/DDBJ databases">
        <title>Tessaracoccus antarcticuss sp. nov., isolated from sediment.</title>
        <authorList>
            <person name="Zhou L.Y."/>
            <person name="Du Z.J."/>
        </authorList>
    </citation>
    <scope>NUCLEOTIDE SEQUENCE [LARGE SCALE GENOMIC DNA]</scope>
    <source>
        <strain evidence="3 4">JDX10</strain>
    </source>
</reference>
<dbReference type="SUPFAM" id="SSF56349">
    <property type="entry name" value="DNA breaking-rejoining enzymes"/>
    <property type="match status" value="1"/>
</dbReference>
<dbReference type="InterPro" id="IPR050090">
    <property type="entry name" value="Tyrosine_recombinase_XerCD"/>
</dbReference>
<keyword evidence="1" id="KW-0233">DNA recombination</keyword>
<dbReference type="GO" id="GO:0006310">
    <property type="term" value="P:DNA recombination"/>
    <property type="evidence" value="ECO:0007669"/>
    <property type="project" value="UniProtKB-KW"/>
</dbReference>
<dbReference type="GO" id="GO:0015074">
    <property type="term" value="P:DNA integration"/>
    <property type="evidence" value="ECO:0007669"/>
    <property type="project" value="InterPro"/>
</dbReference>
<feature type="domain" description="Tyr recombinase" evidence="2">
    <location>
        <begin position="29"/>
        <end position="218"/>
    </location>
</feature>
<organism evidence="3 4">
    <name type="scientific">Tessaracoccus antarcticus</name>
    <dbReference type="NCBI Taxonomy" id="2479848"/>
    <lineage>
        <taxon>Bacteria</taxon>
        <taxon>Bacillati</taxon>
        <taxon>Actinomycetota</taxon>
        <taxon>Actinomycetes</taxon>
        <taxon>Propionibacteriales</taxon>
        <taxon>Propionibacteriaceae</taxon>
        <taxon>Tessaracoccus</taxon>
    </lineage>
</organism>
<dbReference type="PANTHER" id="PTHR30349">
    <property type="entry name" value="PHAGE INTEGRASE-RELATED"/>
    <property type="match status" value="1"/>
</dbReference>
<dbReference type="PANTHER" id="PTHR30349:SF91">
    <property type="entry name" value="INTA PROTEIN"/>
    <property type="match status" value="1"/>
</dbReference>
<dbReference type="AlphaFoldDB" id="A0A3M0FZC3"/>
<evidence type="ECO:0000256" key="1">
    <source>
        <dbReference type="ARBA" id="ARBA00023172"/>
    </source>
</evidence>